<name>A0ABU8XDF1_9BURK</name>
<accession>A0ABU8XDF1</accession>
<dbReference type="Pfam" id="PF00005">
    <property type="entry name" value="ABC_tran"/>
    <property type="match status" value="1"/>
</dbReference>
<dbReference type="SMART" id="SM00382">
    <property type="entry name" value="AAA"/>
    <property type="match status" value="1"/>
</dbReference>
<dbReference type="InterPro" id="IPR003593">
    <property type="entry name" value="AAA+_ATPase"/>
</dbReference>
<dbReference type="RefSeq" id="WP_340337161.1">
    <property type="nucleotide sequence ID" value="NZ_JBBKZS010000009.1"/>
</dbReference>
<feature type="domain" description="ABC transporter" evidence="7">
    <location>
        <begin position="6"/>
        <end position="235"/>
    </location>
</feature>
<dbReference type="InterPro" id="IPR017871">
    <property type="entry name" value="ABC_transporter-like_CS"/>
</dbReference>
<dbReference type="InterPro" id="IPR003439">
    <property type="entry name" value="ABC_transporter-like_ATP-bd"/>
</dbReference>
<dbReference type="InterPro" id="IPR052156">
    <property type="entry name" value="BCAA_Transport_ATP-bd_LivF"/>
</dbReference>
<evidence type="ECO:0000313" key="8">
    <source>
        <dbReference type="EMBL" id="MEJ8857089.1"/>
    </source>
</evidence>
<keyword evidence="2" id="KW-0813">Transport</keyword>
<keyword evidence="5 8" id="KW-0067">ATP-binding</keyword>
<dbReference type="CDD" id="cd03224">
    <property type="entry name" value="ABC_TM1139_LivF_branched"/>
    <property type="match status" value="1"/>
</dbReference>
<evidence type="ECO:0000256" key="1">
    <source>
        <dbReference type="ARBA" id="ARBA00005417"/>
    </source>
</evidence>
<gene>
    <name evidence="8" type="ORF">WKW79_21105</name>
</gene>
<organism evidence="8 9">
    <name type="scientific">Variovorax robiniae</name>
    <dbReference type="NCBI Taxonomy" id="1836199"/>
    <lineage>
        <taxon>Bacteria</taxon>
        <taxon>Pseudomonadati</taxon>
        <taxon>Pseudomonadota</taxon>
        <taxon>Betaproteobacteria</taxon>
        <taxon>Burkholderiales</taxon>
        <taxon>Comamonadaceae</taxon>
        <taxon>Variovorax</taxon>
    </lineage>
</organism>
<dbReference type="Gene3D" id="3.40.50.300">
    <property type="entry name" value="P-loop containing nucleotide triphosphate hydrolases"/>
    <property type="match status" value="1"/>
</dbReference>
<evidence type="ECO:0000313" key="9">
    <source>
        <dbReference type="Proteomes" id="UP001367030"/>
    </source>
</evidence>
<keyword evidence="6" id="KW-0029">Amino-acid transport</keyword>
<protein>
    <submittedName>
        <fullName evidence="8">ABC transporter ATP-binding protein</fullName>
    </submittedName>
</protein>
<dbReference type="EMBL" id="JBBKZS010000009">
    <property type="protein sequence ID" value="MEJ8857089.1"/>
    <property type="molecule type" value="Genomic_DNA"/>
</dbReference>
<evidence type="ECO:0000256" key="6">
    <source>
        <dbReference type="ARBA" id="ARBA00022970"/>
    </source>
</evidence>
<dbReference type="PROSITE" id="PS50893">
    <property type="entry name" value="ABC_TRANSPORTER_2"/>
    <property type="match status" value="1"/>
</dbReference>
<evidence type="ECO:0000256" key="3">
    <source>
        <dbReference type="ARBA" id="ARBA00022475"/>
    </source>
</evidence>
<dbReference type="PANTHER" id="PTHR43820">
    <property type="entry name" value="HIGH-AFFINITY BRANCHED-CHAIN AMINO ACID TRANSPORT ATP-BINDING PROTEIN LIVF"/>
    <property type="match status" value="1"/>
</dbReference>
<dbReference type="SUPFAM" id="SSF52540">
    <property type="entry name" value="P-loop containing nucleoside triphosphate hydrolases"/>
    <property type="match status" value="1"/>
</dbReference>
<proteinExistence type="inferred from homology"/>
<keyword evidence="9" id="KW-1185">Reference proteome</keyword>
<dbReference type="InterPro" id="IPR027417">
    <property type="entry name" value="P-loop_NTPase"/>
</dbReference>
<sequence>MTAEMLSVANIDTSYGETQVLFDVSLKVGAGEVVALLGPNGAGKTTALRSILGLTPARRGAIRFDGRDITRAHTHDIARRGIGWVPDDRRIFPTLTVARNLAIARKRTRFRAWQEKECFEIFSALEYLMARECENLSGGEMQMVAISRALLGSPGLVLFDEPSQGLAPKVVQDVMKTITRLKAEGISVLVVEQNVQSALAVADRAYVMHAGTIVHEGPADALRRDAGLQRRLLGI</sequence>
<dbReference type="Proteomes" id="UP001367030">
    <property type="component" value="Unassembled WGS sequence"/>
</dbReference>
<keyword evidence="3" id="KW-1003">Cell membrane</keyword>
<comment type="caution">
    <text evidence="8">The sequence shown here is derived from an EMBL/GenBank/DDBJ whole genome shotgun (WGS) entry which is preliminary data.</text>
</comment>
<dbReference type="PROSITE" id="PS00211">
    <property type="entry name" value="ABC_TRANSPORTER_1"/>
    <property type="match status" value="1"/>
</dbReference>
<dbReference type="PANTHER" id="PTHR43820:SF2">
    <property type="entry name" value="ABC TRANSPORTER ATP-BINDING PROTEIN"/>
    <property type="match status" value="1"/>
</dbReference>
<dbReference type="GO" id="GO:0005524">
    <property type="term" value="F:ATP binding"/>
    <property type="evidence" value="ECO:0007669"/>
    <property type="project" value="UniProtKB-KW"/>
</dbReference>
<keyword evidence="4" id="KW-0547">Nucleotide-binding</keyword>
<evidence type="ECO:0000256" key="4">
    <source>
        <dbReference type="ARBA" id="ARBA00022741"/>
    </source>
</evidence>
<keyword evidence="3" id="KW-0472">Membrane</keyword>
<reference evidence="8 9" key="1">
    <citation type="submission" date="2024-03" db="EMBL/GenBank/DDBJ databases">
        <title>Novel species of the genus Variovorax.</title>
        <authorList>
            <person name="Liu Q."/>
            <person name="Xin Y.-H."/>
        </authorList>
    </citation>
    <scope>NUCLEOTIDE SEQUENCE [LARGE SCALE GENOMIC DNA]</scope>
    <source>
        <strain evidence="8 9">KACC 18901</strain>
    </source>
</reference>
<evidence type="ECO:0000256" key="5">
    <source>
        <dbReference type="ARBA" id="ARBA00022840"/>
    </source>
</evidence>
<evidence type="ECO:0000259" key="7">
    <source>
        <dbReference type="PROSITE" id="PS50893"/>
    </source>
</evidence>
<evidence type="ECO:0000256" key="2">
    <source>
        <dbReference type="ARBA" id="ARBA00022448"/>
    </source>
</evidence>
<comment type="similarity">
    <text evidence="1">Belongs to the ABC transporter superfamily.</text>
</comment>